<name>A0A6A6K0T4_HEVBR</name>
<sequence length="244" mass="27261">MGPVLTLHSQSLWQGWGPHKKRDCPKRAMVLAKSKEPELPTPPSKPASVESLPCGSLGAMGLVRPSEVPSSDGERDSGMEDAKTVSMLPRELPPRERWTGGESVARSPREVVLPKQGRPRQRRSRRSRNGCKAERKAKSPSHMDREGTEAQRKAEGNRSHGHGRGPRRQGKFRGKFDWVGQLANLVANRLKLLDEKQADRQRKIGQSGNATGSWGKRRGSLPRWRQREEPVKSRQLEATRALPS</sequence>
<feature type="compositionally biased region" description="Basic and acidic residues" evidence="1">
    <location>
        <begin position="225"/>
        <end position="237"/>
    </location>
</feature>
<evidence type="ECO:0000256" key="1">
    <source>
        <dbReference type="SAM" id="MobiDB-lite"/>
    </source>
</evidence>
<reference evidence="2 3" key="1">
    <citation type="journal article" date="2020" name="Mol. Plant">
        <title>The Chromosome-Based Rubber Tree Genome Provides New Insights into Spurge Genome Evolution and Rubber Biosynthesis.</title>
        <authorList>
            <person name="Liu J."/>
            <person name="Shi C."/>
            <person name="Shi C.C."/>
            <person name="Li W."/>
            <person name="Zhang Q.J."/>
            <person name="Zhang Y."/>
            <person name="Li K."/>
            <person name="Lu H.F."/>
            <person name="Shi C."/>
            <person name="Zhu S.T."/>
            <person name="Xiao Z.Y."/>
            <person name="Nan H."/>
            <person name="Yue Y."/>
            <person name="Zhu X.G."/>
            <person name="Wu Y."/>
            <person name="Hong X.N."/>
            <person name="Fan G.Y."/>
            <person name="Tong Y."/>
            <person name="Zhang D."/>
            <person name="Mao C.L."/>
            <person name="Liu Y.L."/>
            <person name="Hao S.J."/>
            <person name="Liu W.Q."/>
            <person name="Lv M.Q."/>
            <person name="Zhang H.B."/>
            <person name="Liu Y."/>
            <person name="Hu-Tang G.R."/>
            <person name="Wang J.P."/>
            <person name="Wang J.H."/>
            <person name="Sun Y.H."/>
            <person name="Ni S.B."/>
            <person name="Chen W.B."/>
            <person name="Zhang X.C."/>
            <person name="Jiao Y.N."/>
            <person name="Eichler E.E."/>
            <person name="Li G.H."/>
            <person name="Liu X."/>
            <person name="Gao L.Z."/>
        </authorList>
    </citation>
    <scope>NUCLEOTIDE SEQUENCE [LARGE SCALE GENOMIC DNA]</scope>
    <source>
        <strain evidence="3">cv. GT1</strain>
        <tissue evidence="2">Leaf</tissue>
    </source>
</reference>
<feature type="compositionally biased region" description="Basic and acidic residues" evidence="1">
    <location>
        <begin position="72"/>
        <end position="83"/>
    </location>
</feature>
<protein>
    <submittedName>
        <fullName evidence="2">Uncharacterized protein</fullName>
    </submittedName>
</protein>
<dbReference type="AlphaFoldDB" id="A0A6A6K0T4"/>
<feature type="compositionally biased region" description="Basic residues" evidence="1">
    <location>
        <begin position="159"/>
        <end position="173"/>
    </location>
</feature>
<feature type="compositionally biased region" description="Basic residues" evidence="1">
    <location>
        <begin position="117"/>
        <end position="129"/>
    </location>
</feature>
<evidence type="ECO:0000313" key="2">
    <source>
        <dbReference type="EMBL" id="KAF2282277.1"/>
    </source>
</evidence>
<feature type="region of interest" description="Disordered" evidence="1">
    <location>
        <begin position="32"/>
        <end position="174"/>
    </location>
</feature>
<dbReference type="EMBL" id="JAAGAX010000422">
    <property type="protein sequence ID" value="KAF2282277.1"/>
    <property type="molecule type" value="Genomic_DNA"/>
</dbReference>
<proteinExistence type="predicted"/>
<comment type="caution">
    <text evidence="2">The sequence shown here is derived from an EMBL/GenBank/DDBJ whole genome shotgun (WGS) entry which is preliminary data.</text>
</comment>
<evidence type="ECO:0000313" key="3">
    <source>
        <dbReference type="Proteomes" id="UP000467840"/>
    </source>
</evidence>
<feature type="region of interest" description="Disordered" evidence="1">
    <location>
        <begin position="195"/>
        <end position="244"/>
    </location>
</feature>
<dbReference type="Proteomes" id="UP000467840">
    <property type="component" value="Unassembled WGS sequence"/>
</dbReference>
<organism evidence="2 3">
    <name type="scientific">Hevea brasiliensis</name>
    <name type="common">Para rubber tree</name>
    <name type="synonym">Siphonia brasiliensis</name>
    <dbReference type="NCBI Taxonomy" id="3981"/>
    <lineage>
        <taxon>Eukaryota</taxon>
        <taxon>Viridiplantae</taxon>
        <taxon>Streptophyta</taxon>
        <taxon>Embryophyta</taxon>
        <taxon>Tracheophyta</taxon>
        <taxon>Spermatophyta</taxon>
        <taxon>Magnoliopsida</taxon>
        <taxon>eudicotyledons</taxon>
        <taxon>Gunneridae</taxon>
        <taxon>Pentapetalae</taxon>
        <taxon>rosids</taxon>
        <taxon>fabids</taxon>
        <taxon>Malpighiales</taxon>
        <taxon>Euphorbiaceae</taxon>
        <taxon>Crotonoideae</taxon>
        <taxon>Micrandreae</taxon>
        <taxon>Hevea</taxon>
    </lineage>
</organism>
<keyword evidence="3" id="KW-1185">Reference proteome</keyword>
<feature type="compositionally biased region" description="Basic and acidic residues" evidence="1">
    <location>
        <begin position="131"/>
        <end position="158"/>
    </location>
</feature>
<gene>
    <name evidence="2" type="ORF">GH714_044014</name>
</gene>
<accession>A0A6A6K0T4</accession>